<accession>A0ABD3MQH9</accession>
<keyword evidence="1" id="KW-0472">Membrane</keyword>
<dbReference type="EMBL" id="JALLAZ020001820">
    <property type="protein sequence ID" value="KAL3762750.1"/>
    <property type="molecule type" value="Genomic_DNA"/>
</dbReference>
<dbReference type="Proteomes" id="UP001530315">
    <property type="component" value="Unassembled WGS sequence"/>
</dbReference>
<evidence type="ECO:0000313" key="2">
    <source>
        <dbReference type="EMBL" id="KAL3762750.1"/>
    </source>
</evidence>
<protein>
    <recommendedName>
        <fullName evidence="4">Steroid 5-alpha reductase C-terminal domain-containing protein</fullName>
    </recommendedName>
</protein>
<feature type="transmembrane region" description="Helical" evidence="1">
    <location>
        <begin position="41"/>
        <end position="63"/>
    </location>
</feature>
<evidence type="ECO:0000256" key="1">
    <source>
        <dbReference type="SAM" id="Phobius"/>
    </source>
</evidence>
<reference evidence="2 3" key="1">
    <citation type="submission" date="2024-10" db="EMBL/GenBank/DDBJ databases">
        <title>Updated reference genomes for cyclostephanoid diatoms.</title>
        <authorList>
            <person name="Roberts W.R."/>
            <person name="Alverson A.J."/>
        </authorList>
    </citation>
    <scope>NUCLEOTIDE SEQUENCE [LARGE SCALE GENOMIC DNA]</scope>
    <source>
        <strain evidence="2 3">AJA276-08</strain>
    </source>
</reference>
<dbReference type="InterPro" id="IPR010721">
    <property type="entry name" value="UstE-like"/>
</dbReference>
<comment type="caution">
    <text evidence="2">The sequence shown here is derived from an EMBL/GenBank/DDBJ whole genome shotgun (WGS) entry which is preliminary data.</text>
</comment>
<dbReference type="PANTHER" id="PTHR32251:SF15">
    <property type="entry name" value="3-OXO-5-ALPHA-STEROID 4-DEHYDROGENASE (DUF1295)"/>
    <property type="match status" value="1"/>
</dbReference>
<keyword evidence="3" id="KW-1185">Reference proteome</keyword>
<evidence type="ECO:0008006" key="4">
    <source>
        <dbReference type="Google" id="ProtNLM"/>
    </source>
</evidence>
<proteinExistence type="predicted"/>
<evidence type="ECO:0000313" key="3">
    <source>
        <dbReference type="Proteomes" id="UP001530315"/>
    </source>
</evidence>
<gene>
    <name evidence="2" type="ORF">ACHAW5_006561</name>
</gene>
<dbReference type="Gene3D" id="1.20.120.1630">
    <property type="match status" value="1"/>
</dbReference>
<feature type="transmembrane region" description="Helical" evidence="1">
    <location>
        <begin position="69"/>
        <end position="88"/>
    </location>
</feature>
<name>A0ABD3MQH9_9STRA</name>
<organism evidence="2 3">
    <name type="scientific">Stephanodiscus triporus</name>
    <dbReference type="NCBI Taxonomy" id="2934178"/>
    <lineage>
        <taxon>Eukaryota</taxon>
        <taxon>Sar</taxon>
        <taxon>Stramenopiles</taxon>
        <taxon>Ochrophyta</taxon>
        <taxon>Bacillariophyta</taxon>
        <taxon>Coscinodiscophyceae</taxon>
        <taxon>Thalassiosirophycidae</taxon>
        <taxon>Stephanodiscales</taxon>
        <taxon>Stephanodiscaceae</taxon>
        <taxon>Stephanodiscus</taxon>
    </lineage>
</organism>
<feature type="transmembrane region" description="Helical" evidence="1">
    <location>
        <begin position="6"/>
        <end position="29"/>
    </location>
</feature>
<feature type="transmembrane region" description="Helical" evidence="1">
    <location>
        <begin position="149"/>
        <end position="170"/>
    </location>
</feature>
<feature type="transmembrane region" description="Helical" evidence="1">
    <location>
        <begin position="116"/>
        <end position="137"/>
    </location>
</feature>
<dbReference type="AlphaFoldDB" id="A0ABD3MQH9"/>
<dbReference type="Pfam" id="PF06966">
    <property type="entry name" value="DUF1295"/>
    <property type="match status" value="1"/>
</dbReference>
<sequence>MGSQALVYSTAVAVTFGLQTIGFVVAYLLKTETFYDIFGGTNYVLLAMLSAILGAGDEALPWADDPRKILPTVLFVCSRGWLLLFLAWRAHERKGDSRFDEVLGKNGRNAPRPLSFFVYWMVQGLWVVLVSMPMLFVNSSNLRKPDLSAYDIFCAVSFGSGVLIEVVADFQKAMWVKRHPNYFGEIFQWWCLFAFSYSSSENPTGGYADPLWWAGIISPLFTMQILLAMQPTGICNAEGKSLKRYYDKCPERYAAYRENTSILIPFIGYGHVPKFLKRTIFFDFDSRAYP</sequence>
<keyword evidence="1" id="KW-0812">Transmembrane</keyword>
<keyword evidence="1" id="KW-1133">Transmembrane helix</keyword>
<dbReference type="PANTHER" id="PTHR32251">
    <property type="entry name" value="3-OXO-5-ALPHA-STEROID 4-DEHYDROGENASE"/>
    <property type="match status" value="1"/>
</dbReference>